<evidence type="ECO:0000256" key="5">
    <source>
        <dbReference type="ARBA" id="ARBA00022692"/>
    </source>
</evidence>
<feature type="transmembrane region" description="Helical" evidence="8">
    <location>
        <begin position="161"/>
        <end position="188"/>
    </location>
</feature>
<keyword evidence="7 8" id="KW-0472">Membrane</keyword>
<feature type="transmembrane region" description="Helical" evidence="8">
    <location>
        <begin position="200"/>
        <end position="222"/>
    </location>
</feature>
<feature type="transmembrane region" description="Helical" evidence="8">
    <location>
        <begin position="314"/>
        <end position="331"/>
    </location>
</feature>
<dbReference type="PANTHER" id="PTHR33908">
    <property type="entry name" value="MANNOSYLTRANSFERASE YKCB-RELATED"/>
    <property type="match status" value="1"/>
</dbReference>
<gene>
    <name evidence="10" type="ORF">GORHZ_121_00080</name>
</gene>
<name>K6WB76_9ACTN</name>
<proteinExistence type="predicted"/>
<evidence type="ECO:0000256" key="6">
    <source>
        <dbReference type="ARBA" id="ARBA00022989"/>
    </source>
</evidence>
<dbReference type="Pfam" id="PF13231">
    <property type="entry name" value="PMT_2"/>
    <property type="match status" value="1"/>
</dbReference>
<feature type="transmembrane region" description="Helical" evidence="8">
    <location>
        <begin position="81"/>
        <end position="98"/>
    </location>
</feature>
<dbReference type="GO" id="GO:0005886">
    <property type="term" value="C:plasma membrane"/>
    <property type="evidence" value="ECO:0007669"/>
    <property type="project" value="UniProtKB-SubCell"/>
</dbReference>
<dbReference type="Proteomes" id="UP000008363">
    <property type="component" value="Unassembled WGS sequence"/>
</dbReference>
<feature type="transmembrane region" description="Helical" evidence="8">
    <location>
        <begin position="336"/>
        <end position="354"/>
    </location>
</feature>
<protein>
    <recommendedName>
        <fullName evidence="9">Glycosyltransferase RgtA/B/C/D-like domain-containing protein</fullName>
    </recommendedName>
</protein>
<feature type="transmembrane region" description="Helical" evidence="8">
    <location>
        <begin position="104"/>
        <end position="124"/>
    </location>
</feature>
<dbReference type="RefSeq" id="WP_006334264.1">
    <property type="nucleotide sequence ID" value="NZ_BAHC01000121.1"/>
</dbReference>
<feature type="transmembrane region" description="Helical" evidence="8">
    <location>
        <begin position="52"/>
        <end position="69"/>
    </location>
</feature>
<keyword evidence="11" id="KW-1185">Reference proteome</keyword>
<dbReference type="EMBL" id="BAHC01000121">
    <property type="protein sequence ID" value="GAB91016.1"/>
    <property type="molecule type" value="Genomic_DNA"/>
</dbReference>
<evidence type="ECO:0000256" key="4">
    <source>
        <dbReference type="ARBA" id="ARBA00022679"/>
    </source>
</evidence>
<dbReference type="GO" id="GO:0016763">
    <property type="term" value="F:pentosyltransferase activity"/>
    <property type="evidence" value="ECO:0007669"/>
    <property type="project" value="TreeGrafter"/>
</dbReference>
<feature type="transmembrane region" description="Helical" evidence="8">
    <location>
        <begin position="242"/>
        <end position="267"/>
    </location>
</feature>
<evidence type="ECO:0000256" key="7">
    <source>
        <dbReference type="ARBA" id="ARBA00023136"/>
    </source>
</evidence>
<evidence type="ECO:0000259" key="9">
    <source>
        <dbReference type="Pfam" id="PF13231"/>
    </source>
</evidence>
<evidence type="ECO:0000256" key="8">
    <source>
        <dbReference type="SAM" id="Phobius"/>
    </source>
</evidence>
<dbReference type="GO" id="GO:0009103">
    <property type="term" value="P:lipopolysaccharide biosynthetic process"/>
    <property type="evidence" value="ECO:0007669"/>
    <property type="project" value="UniProtKB-ARBA"/>
</dbReference>
<evidence type="ECO:0000256" key="3">
    <source>
        <dbReference type="ARBA" id="ARBA00022676"/>
    </source>
</evidence>
<keyword evidence="4" id="KW-0808">Transferase</keyword>
<feature type="transmembrane region" description="Helical" evidence="8">
    <location>
        <begin position="279"/>
        <end position="302"/>
    </location>
</feature>
<dbReference type="AlphaFoldDB" id="K6WB76"/>
<feature type="domain" description="Glycosyltransferase RgtA/B/C/D-like" evidence="9">
    <location>
        <begin position="75"/>
        <end position="208"/>
    </location>
</feature>
<keyword evidence="5 8" id="KW-0812">Transmembrane</keyword>
<dbReference type="PANTHER" id="PTHR33908:SF11">
    <property type="entry name" value="MEMBRANE PROTEIN"/>
    <property type="match status" value="1"/>
</dbReference>
<dbReference type="InterPro" id="IPR050297">
    <property type="entry name" value="LipidA_mod_glycosyltrf_83"/>
</dbReference>
<evidence type="ECO:0000313" key="11">
    <source>
        <dbReference type="Proteomes" id="UP000008363"/>
    </source>
</evidence>
<sequence>MTGAALVGVLVLQAALTLRLSNSAFQDEATYVFAGHRVLALWLHGTPTYDDYPSYFSGAPFLYPVAAAVADGVGGLEAARALSLICALVTTALLYLVARRLFDPAVAVAAAFVFAVSEPTLVIGRLATYDAAALLLVALAVWIGVRWSTSSLPTLAVMPPVLVLAIFTKYAALLYVPAAIAVTAIAVARDRGRRPALIHAATVTGLVAALSAAFLAAAPQLWDGMFSTTLHRSPGGDTRWEVASDAAAFVGLAMLIAGAGAVLYCRTNSPVPLDTTPRFLRILLAAVLLATGLAAPVNQMVAQTAVSLHKHVGFGLWFAAPLAGVVLMGLLRTRSWWWVGIVAALCIGLVWNGMTQSVHKFHDWPDSAEVVSTLRTMVRPDSGRYLVEEHEVPRYYLRDVTEPYQWIGTQYFEYSDPQGATLSGLPAYEAAIRDGYFDAVVLRYGPTGDLDVRLAEQLSASGRYDLVLQRPYETGFGAAQWQIWQRMGSR</sequence>
<dbReference type="OrthoDB" id="4909654at2"/>
<evidence type="ECO:0000256" key="1">
    <source>
        <dbReference type="ARBA" id="ARBA00004651"/>
    </source>
</evidence>
<keyword evidence="3" id="KW-0328">Glycosyltransferase</keyword>
<feature type="transmembrane region" description="Helical" evidence="8">
    <location>
        <begin position="131"/>
        <end position="149"/>
    </location>
</feature>
<evidence type="ECO:0000256" key="2">
    <source>
        <dbReference type="ARBA" id="ARBA00022475"/>
    </source>
</evidence>
<organism evidence="10 11">
    <name type="scientific">Gordonia rhizosphera NBRC 16068</name>
    <dbReference type="NCBI Taxonomy" id="1108045"/>
    <lineage>
        <taxon>Bacteria</taxon>
        <taxon>Bacillati</taxon>
        <taxon>Actinomycetota</taxon>
        <taxon>Actinomycetes</taxon>
        <taxon>Mycobacteriales</taxon>
        <taxon>Gordoniaceae</taxon>
        <taxon>Gordonia</taxon>
    </lineage>
</organism>
<reference evidence="10 11" key="1">
    <citation type="submission" date="2012-08" db="EMBL/GenBank/DDBJ databases">
        <title>Whole genome shotgun sequence of Gordonia rhizosphera NBRC 16068.</title>
        <authorList>
            <person name="Takarada H."/>
            <person name="Isaki S."/>
            <person name="Hosoyama A."/>
            <person name="Tsuchikane K."/>
            <person name="Katsumata H."/>
            <person name="Baba S."/>
            <person name="Ohji S."/>
            <person name="Yamazaki S."/>
            <person name="Fujita N."/>
        </authorList>
    </citation>
    <scope>NUCLEOTIDE SEQUENCE [LARGE SCALE GENOMIC DNA]</scope>
    <source>
        <strain evidence="10 11">NBRC 16068</strain>
    </source>
</reference>
<dbReference type="eggNOG" id="COG1807">
    <property type="taxonomic scope" value="Bacteria"/>
</dbReference>
<keyword evidence="2" id="KW-1003">Cell membrane</keyword>
<dbReference type="InterPro" id="IPR038731">
    <property type="entry name" value="RgtA/B/C-like"/>
</dbReference>
<keyword evidence="6 8" id="KW-1133">Transmembrane helix</keyword>
<comment type="subcellular location">
    <subcellularLocation>
        <location evidence="1">Cell membrane</location>
        <topology evidence="1">Multi-pass membrane protein</topology>
    </subcellularLocation>
</comment>
<evidence type="ECO:0000313" key="10">
    <source>
        <dbReference type="EMBL" id="GAB91016.1"/>
    </source>
</evidence>
<comment type="caution">
    <text evidence="10">The sequence shown here is derived from an EMBL/GenBank/DDBJ whole genome shotgun (WGS) entry which is preliminary data.</text>
</comment>
<accession>K6WB76</accession>
<dbReference type="STRING" id="1108045.GORHZ_121_00080"/>